<feature type="compositionally biased region" description="Polar residues" evidence="1">
    <location>
        <begin position="87"/>
        <end position="96"/>
    </location>
</feature>
<dbReference type="Proteomes" id="UP000515124">
    <property type="component" value="Unplaced"/>
</dbReference>
<sequence length="117" mass="12542">MICQLCHTEGHAADTCSSYSRRENQNNYGHQASLSSNFAGMHLGPYTSNDSFTENVSPHWLADSGATSHMTHIPGVIQNPMAHAGNNQVYVGNGNSLPIKHTGDGPAYSEDTHGRSS</sequence>
<organism evidence="2 3">
    <name type="scientific">Prunus avium</name>
    <name type="common">Cherry</name>
    <name type="synonym">Cerasus avium</name>
    <dbReference type="NCBI Taxonomy" id="42229"/>
    <lineage>
        <taxon>Eukaryota</taxon>
        <taxon>Viridiplantae</taxon>
        <taxon>Streptophyta</taxon>
        <taxon>Embryophyta</taxon>
        <taxon>Tracheophyta</taxon>
        <taxon>Spermatophyta</taxon>
        <taxon>Magnoliopsida</taxon>
        <taxon>eudicotyledons</taxon>
        <taxon>Gunneridae</taxon>
        <taxon>Pentapetalae</taxon>
        <taxon>rosids</taxon>
        <taxon>fabids</taxon>
        <taxon>Rosales</taxon>
        <taxon>Rosaceae</taxon>
        <taxon>Amygdaloideae</taxon>
        <taxon>Amygdaleae</taxon>
        <taxon>Prunus</taxon>
    </lineage>
</organism>
<dbReference type="AlphaFoldDB" id="A0A6P5SNG7"/>
<dbReference type="RefSeq" id="XP_021818425.1">
    <property type="nucleotide sequence ID" value="XM_021962733.1"/>
</dbReference>
<dbReference type="KEGG" id="pavi:110760469"/>
<name>A0A6P5SNG7_PRUAV</name>
<feature type="region of interest" description="Disordered" evidence="1">
    <location>
        <begin position="87"/>
        <end position="117"/>
    </location>
</feature>
<proteinExistence type="predicted"/>
<dbReference type="GeneID" id="110760469"/>
<reference evidence="3" key="1">
    <citation type="submission" date="2025-08" db="UniProtKB">
        <authorList>
            <consortium name="RefSeq"/>
        </authorList>
    </citation>
    <scope>IDENTIFICATION</scope>
</reference>
<gene>
    <name evidence="3" type="primary">LOC110760469</name>
</gene>
<protein>
    <submittedName>
        <fullName evidence="3">Uncharacterized protein LOC110760469</fullName>
    </submittedName>
</protein>
<keyword evidence="2" id="KW-1185">Reference proteome</keyword>
<accession>A0A6P5SNG7</accession>
<evidence type="ECO:0000313" key="2">
    <source>
        <dbReference type="Proteomes" id="UP000515124"/>
    </source>
</evidence>
<evidence type="ECO:0000256" key="1">
    <source>
        <dbReference type="SAM" id="MobiDB-lite"/>
    </source>
</evidence>
<evidence type="ECO:0000313" key="3">
    <source>
        <dbReference type="RefSeq" id="XP_021818425.1"/>
    </source>
</evidence>